<keyword evidence="2" id="KW-1185">Reference proteome</keyword>
<name>A0A1Q8QN69_9FIRM</name>
<gene>
    <name evidence="1" type="ORF">DSOL_3863</name>
</gene>
<comment type="caution">
    <text evidence="1">The sequence shown here is derived from an EMBL/GenBank/DDBJ whole genome shotgun (WGS) entry which is preliminary data.</text>
</comment>
<dbReference type="STRING" id="1888891.DSOL_3863"/>
<dbReference type="Proteomes" id="UP000186102">
    <property type="component" value="Unassembled WGS sequence"/>
</dbReference>
<proteinExistence type="predicted"/>
<organism evidence="1 2">
    <name type="scientific">Desulfosporosinus metallidurans</name>
    <dbReference type="NCBI Taxonomy" id="1888891"/>
    <lineage>
        <taxon>Bacteria</taxon>
        <taxon>Bacillati</taxon>
        <taxon>Bacillota</taxon>
        <taxon>Clostridia</taxon>
        <taxon>Eubacteriales</taxon>
        <taxon>Desulfitobacteriaceae</taxon>
        <taxon>Desulfosporosinus</taxon>
    </lineage>
</organism>
<reference evidence="1 2" key="1">
    <citation type="submission" date="2016-09" db="EMBL/GenBank/DDBJ databases">
        <title>Complete genome of Desulfosporosinus sp. OL.</title>
        <authorList>
            <person name="Mardanov A."/>
            <person name="Beletsky A."/>
            <person name="Panova A."/>
            <person name="Karnachuk O."/>
            <person name="Ravin N."/>
        </authorList>
    </citation>
    <scope>NUCLEOTIDE SEQUENCE [LARGE SCALE GENOMIC DNA]</scope>
    <source>
        <strain evidence="1 2">OL</strain>
    </source>
</reference>
<dbReference type="AlphaFoldDB" id="A0A1Q8QN69"/>
<dbReference type="RefSeq" id="WP_075366286.1">
    <property type="nucleotide sequence ID" value="NZ_MLBF01000039.1"/>
</dbReference>
<dbReference type="EMBL" id="MLBF01000039">
    <property type="protein sequence ID" value="OLN28786.1"/>
    <property type="molecule type" value="Genomic_DNA"/>
</dbReference>
<evidence type="ECO:0000313" key="2">
    <source>
        <dbReference type="Proteomes" id="UP000186102"/>
    </source>
</evidence>
<accession>A0A1Q8QN69</accession>
<protein>
    <submittedName>
        <fullName evidence="1">Uncharacterized protein</fullName>
    </submittedName>
</protein>
<evidence type="ECO:0000313" key="1">
    <source>
        <dbReference type="EMBL" id="OLN28786.1"/>
    </source>
</evidence>
<sequence>MYDVAGTKLQLAEDIIQKLVDFRTGASSATEIATDAELQVKVMTENHQRMNYVIDQLNQTGQHAEQGNTFDDTTQL</sequence>